<keyword evidence="4" id="KW-1185">Reference proteome</keyword>
<dbReference type="Proteomes" id="UP000032946">
    <property type="component" value="Chromosome"/>
</dbReference>
<dbReference type="GO" id="GO:0016887">
    <property type="term" value="F:ATP hydrolysis activity"/>
    <property type="evidence" value="ECO:0007669"/>
    <property type="project" value="InterPro"/>
</dbReference>
<dbReference type="EMBL" id="FO818640">
    <property type="protein sequence ID" value="CDM98067.1"/>
    <property type="molecule type" value="Genomic_DNA"/>
</dbReference>
<dbReference type="InterPro" id="IPR003439">
    <property type="entry name" value="ABC_transporter-like_ATP-bd"/>
</dbReference>
<organism evidence="3 4">
    <name type="scientific">Limnospira indica PCC 8005</name>
    <dbReference type="NCBI Taxonomy" id="376219"/>
    <lineage>
        <taxon>Bacteria</taxon>
        <taxon>Bacillati</taxon>
        <taxon>Cyanobacteriota</taxon>
        <taxon>Cyanophyceae</taxon>
        <taxon>Oscillatoriophycideae</taxon>
        <taxon>Oscillatoriales</taxon>
        <taxon>Sirenicapillariaceae</taxon>
        <taxon>Limnospira</taxon>
    </lineage>
</organism>
<dbReference type="SUPFAM" id="SSF52540">
    <property type="entry name" value="P-loop containing nucleoside triphosphate hydrolases"/>
    <property type="match status" value="1"/>
</dbReference>
<dbReference type="Pfam" id="PF00005">
    <property type="entry name" value="ABC_tran"/>
    <property type="match status" value="1"/>
</dbReference>
<dbReference type="RefSeq" id="WP_008055806.1">
    <property type="nucleotide sequence ID" value="NZ_FO818640.1"/>
</dbReference>
<gene>
    <name evidence="3" type="ORF">ARTHRO_60668</name>
</gene>
<evidence type="ECO:0000259" key="1">
    <source>
        <dbReference type="Pfam" id="PF00005"/>
    </source>
</evidence>
<dbReference type="PANTHER" id="PTHR43581:SF2">
    <property type="entry name" value="EXCINUCLEASE ATPASE SUBUNIT"/>
    <property type="match status" value="1"/>
</dbReference>
<dbReference type="InterPro" id="IPR027417">
    <property type="entry name" value="P-loop_NTPase"/>
</dbReference>
<dbReference type="GO" id="GO:0005524">
    <property type="term" value="F:ATP binding"/>
    <property type="evidence" value="ECO:0007669"/>
    <property type="project" value="InterPro"/>
</dbReference>
<sequence>MSIDLQRIRIERLFDAYNLDVPIQDNTLILVGENGSGKSTLINLLYYTLTTQWDRLSQLPFHSCIVTIGNQDYTIKREDLPTTQNPKRLSSLMRYFHQRLSSQEFDSLINELADHDSEYWLSKNRFLELRHKFPGISLMALRELARVSPRLASLDENEVDQVIDILAKAVQSNEREQVLFLPTYRRIEKELSDVFPDIDLDDVLPFSKTKSYRKKLQSGYVELVEFGMEDVMQAFDSTLSDLDQNFRTALNRLTGSYLGDIIRNNYKNVEPSQLSTDKFRETIKVMLPRIGDILSEGDRQKLGQLLKDVKTNQVLLEEQRVTAYFLTRLVEIHKSQQEKEQPIRNLVDLVNQYLSNKTLEFNSSEFKLVFKRKNKDMTEVPIAGLSSGEKQIISLFTHIFLSDYDKYFLVIDEPELSISVPWQRRFLQDLKDTQKCAGLIAVTHSPFVFENSLAEYAHSISEFIEEI</sequence>
<feature type="domain" description="ABC transporter" evidence="1">
    <location>
        <begin position="25"/>
        <end position="67"/>
    </location>
</feature>
<reference evidence="3 4" key="1">
    <citation type="submission" date="2014-02" db="EMBL/GenBank/DDBJ databases">
        <authorList>
            <person name="Genoscope - CEA"/>
        </authorList>
    </citation>
    <scope>NUCLEOTIDE SEQUENCE [LARGE SCALE GENOMIC DNA]</scope>
    <source>
        <strain evidence="3 4">PCC 8005</strain>
    </source>
</reference>
<feature type="domain" description="ATPase AAA-type core" evidence="2">
    <location>
        <begin position="330"/>
        <end position="448"/>
    </location>
</feature>
<accession>A0A9P1KLN4</accession>
<evidence type="ECO:0000259" key="2">
    <source>
        <dbReference type="Pfam" id="PF13304"/>
    </source>
</evidence>
<evidence type="ECO:0000313" key="4">
    <source>
        <dbReference type="Proteomes" id="UP000032946"/>
    </source>
</evidence>
<protein>
    <submittedName>
        <fullName evidence="3">ATP/GTP-binding protein</fullName>
    </submittedName>
</protein>
<evidence type="ECO:0000313" key="3">
    <source>
        <dbReference type="EMBL" id="CDM98067.1"/>
    </source>
</evidence>
<dbReference type="AlphaFoldDB" id="A0A9P1KLN4"/>
<dbReference type="PANTHER" id="PTHR43581">
    <property type="entry name" value="ATP/GTP PHOSPHATASE"/>
    <property type="match status" value="1"/>
</dbReference>
<proteinExistence type="predicted"/>
<dbReference type="Gene3D" id="3.40.50.300">
    <property type="entry name" value="P-loop containing nucleotide triphosphate hydrolases"/>
    <property type="match status" value="1"/>
</dbReference>
<dbReference type="InterPro" id="IPR003959">
    <property type="entry name" value="ATPase_AAA_core"/>
</dbReference>
<name>A0A9P1KLN4_9CYAN</name>
<dbReference type="InterPro" id="IPR051396">
    <property type="entry name" value="Bact_Antivir_Def_Nuclease"/>
</dbReference>
<dbReference type="Pfam" id="PF13304">
    <property type="entry name" value="AAA_21"/>
    <property type="match status" value="1"/>
</dbReference>